<protein>
    <submittedName>
        <fullName evidence="2">Uncharacterized protein</fullName>
    </submittedName>
</protein>
<gene>
    <name evidence="1" type="ORF">OVA965_LOCUS44810</name>
    <name evidence="2" type="ORF">TMI583_LOCUS47813</name>
</gene>
<dbReference type="Proteomes" id="UP000677228">
    <property type="component" value="Unassembled WGS sequence"/>
</dbReference>
<proteinExistence type="predicted"/>
<dbReference type="AlphaFoldDB" id="A0A8S2XJC9"/>
<dbReference type="EMBL" id="CAJOBA010094359">
    <property type="protein sequence ID" value="CAF4497357.1"/>
    <property type="molecule type" value="Genomic_DNA"/>
</dbReference>
<evidence type="ECO:0000313" key="2">
    <source>
        <dbReference type="EMBL" id="CAF4497357.1"/>
    </source>
</evidence>
<name>A0A8S2XJC9_9BILA</name>
<organism evidence="2 3">
    <name type="scientific">Didymodactylos carnosus</name>
    <dbReference type="NCBI Taxonomy" id="1234261"/>
    <lineage>
        <taxon>Eukaryota</taxon>
        <taxon>Metazoa</taxon>
        <taxon>Spiralia</taxon>
        <taxon>Gnathifera</taxon>
        <taxon>Rotifera</taxon>
        <taxon>Eurotatoria</taxon>
        <taxon>Bdelloidea</taxon>
        <taxon>Philodinida</taxon>
        <taxon>Philodinidae</taxon>
        <taxon>Didymodactylos</taxon>
    </lineage>
</organism>
<reference evidence="2" key="1">
    <citation type="submission" date="2021-02" db="EMBL/GenBank/DDBJ databases">
        <authorList>
            <person name="Nowell W R."/>
        </authorList>
    </citation>
    <scope>NUCLEOTIDE SEQUENCE</scope>
</reference>
<dbReference type="Proteomes" id="UP000682733">
    <property type="component" value="Unassembled WGS sequence"/>
</dbReference>
<accession>A0A8S2XJC9</accession>
<evidence type="ECO:0000313" key="3">
    <source>
        <dbReference type="Proteomes" id="UP000682733"/>
    </source>
</evidence>
<comment type="caution">
    <text evidence="2">The sequence shown here is derived from an EMBL/GenBank/DDBJ whole genome shotgun (WGS) entry which is preliminary data.</text>
</comment>
<sequence length="52" mass="5800">TTLGLEYEELEYIEYSGETLVIVSADITEEVEYSGVTLVVSADIEDNSLWVL</sequence>
<feature type="non-terminal residue" evidence="2">
    <location>
        <position position="1"/>
    </location>
</feature>
<evidence type="ECO:0000313" key="1">
    <source>
        <dbReference type="EMBL" id="CAF1650592.1"/>
    </source>
</evidence>
<dbReference type="EMBL" id="CAJNOK010066017">
    <property type="protein sequence ID" value="CAF1650592.1"/>
    <property type="molecule type" value="Genomic_DNA"/>
</dbReference>